<reference evidence="3" key="1">
    <citation type="submission" date="2019-08" db="EMBL/GenBank/DDBJ databases">
        <authorList>
            <person name="Kucharzyk K."/>
            <person name="Murdoch R.W."/>
            <person name="Higgins S."/>
            <person name="Loffler F."/>
        </authorList>
    </citation>
    <scope>NUCLEOTIDE SEQUENCE</scope>
</reference>
<dbReference type="AlphaFoldDB" id="A0A644Y6J2"/>
<comment type="caution">
    <text evidence="3">The sequence shown here is derived from an EMBL/GenBank/DDBJ whole genome shotgun (WGS) entry which is preliminary data.</text>
</comment>
<dbReference type="GO" id="GO:0016747">
    <property type="term" value="F:acyltransferase activity, transferring groups other than amino-acyl groups"/>
    <property type="evidence" value="ECO:0007669"/>
    <property type="project" value="InterPro"/>
</dbReference>
<dbReference type="SUPFAM" id="SSF55729">
    <property type="entry name" value="Acyl-CoA N-acyltransferases (Nat)"/>
    <property type="match status" value="1"/>
</dbReference>
<organism evidence="3">
    <name type="scientific">bioreactor metagenome</name>
    <dbReference type="NCBI Taxonomy" id="1076179"/>
    <lineage>
        <taxon>unclassified sequences</taxon>
        <taxon>metagenomes</taxon>
        <taxon>ecological metagenomes</taxon>
    </lineage>
</organism>
<dbReference type="EMBL" id="VSSQ01004202">
    <property type="protein sequence ID" value="MPM24175.1"/>
    <property type="molecule type" value="Genomic_DNA"/>
</dbReference>
<dbReference type="Pfam" id="PF00583">
    <property type="entry name" value="Acetyltransf_1"/>
    <property type="match status" value="1"/>
</dbReference>
<dbReference type="Gene3D" id="3.40.630.30">
    <property type="match status" value="1"/>
</dbReference>
<dbReference type="InterPro" id="IPR000182">
    <property type="entry name" value="GNAT_dom"/>
</dbReference>
<dbReference type="InterPro" id="IPR016181">
    <property type="entry name" value="Acyl_CoA_acyltransferase"/>
</dbReference>
<dbReference type="PROSITE" id="PS51186">
    <property type="entry name" value="GNAT"/>
    <property type="match status" value="1"/>
</dbReference>
<evidence type="ECO:0000259" key="2">
    <source>
        <dbReference type="PROSITE" id="PS51186"/>
    </source>
</evidence>
<evidence type="ECO:0000256" key="1">
    <source>
        <dbReference type="SAM" id="Phobius"/>
    </source>
</evidence>
<sequence>MTIDYQFSETAADFQLIERHLMAYNARFLTEKHDYTTIKALDADGALLGGISFAVFGRCCYIALLWMGENARGRGVGGELLARAEAEARRRGCSYMRLNTHSFQAPGFYPKFGYQLAAEWADYPQIGYTNREFRKELA</sequence>
<proteinExistence type="predicted"/>
<keyword evidence="1" id="KW-0472">Membrane</keyword>
<feature type="domain" description="N-acetyltransferase" evidence="2">
    <location>
        <begin position="1"/>
        <end position="138"/>
    </location>
</feature>
<keyword evidence="1" id="KW-0812">Transmembrane</keyword>
<gene>
    <name evidence="3" type="ORF">SDC9_70656</name>
</gene>
<feature type="transmembrane region" description="Helical" evidence="1">
    <location>
        <begin position="46"/>
        <end position="66"/>
    </location>
</feature>
<name>A0A644Y6J2_9ZZZZ</name>
<accession>A0A644Y6J2</accession>
<evidence type="ECO:0000313" key="3">
    <source>
        <dbReference type="EMBL" id="MPM24175.1"/>
    </source>
</evidence>
<protein>
    <recommendedName>
        <fullName evidence="2">N-acetyltransferase domain-containing protein</fullName>
    </recommendedName>
</protein>
<keyword evidence="1" id="KW-1133">Transmembrane helix</keyword>